<dbReference type="CDD" id="cd04590">
    <property type="entry name" value="CBS_pair_CorC_HlyC_assoc"/>
    <property type="match status" value="1"/>
</dbReference>
<dbReference type="EMBL" id="JAKJKU010000001">
    <property type="protein sequence ID" value="MCF6773157.1"/>
    <property type="molecule type" value="Genomic_DNA"/>
</dbReference>
<dbReference type="InterPro" id="IPR046342">
    <property type="entry name" value="CBS_dom_sf"/>
</dbReference>
<dbReference type="SUPFAM" id="SSF56176">
    <property type="entry name" value="FAD-binding/transporter-associated domain-like"/>
    <property type="match status" value="1"/>
</dbReference>
<dbReference type="GeneID" id="92726202"/>
<feature type="transmembrane region" description="Helical" evidence="12">
    <location>
        <begin position="66"/>
        <end position="85"/>
    </location>
</feature>
<evidence type="ECO:0000259" key="13">
    <source>
        <dbReference type="PROSITE" id="PS51371"/>
    </source>
</evidence>
<feature type="domain" description="CNNM transmembrane" evidence="14">
    <location>
        <begin position="3"/>
        <end position="186"/>
    </location>
</feature>
<organism evidence="15 16">
    <name type="scientific">Corynebacterium parakroppenstedtii</name>
    <dbReference type="NCBI Taxonomy" id="2828363"/>
    <lineage>
        <taxon>Bacteria</taxon>
        <taxon>Bacillati</taxon>
        <taxon>Actinomycetota</taxon>
        <taxon>Actinomycetes</taxon>
        <taxon>Mycobacteriales</taxon>
        <taxon>Corynebacteriaceae</taxon>
        <taxon>Corynebacterium</taxon>
    </lineage>
</organism>
<dbReference type="SMART" id="SM01091">
    <property type="entry name" value="CorC_HlyC"/>
    <property type="match status" value="1"/>
</dbReference>
<feature type="domain" description="CBS" evidence="13">
    <location>
        <begin position="205"/>
        <end position="267"/>
    </location>
</feature>
<evidence type="ECO:0000313" key="15">
    <source>
        <dbReference type="EMBL" id="MCF6773157.1"/>
    </source>
</evidence>
<comment type="subcellular location">
    <subcellularLocation>
        <location evidence="1">Cell membrane</location>
        <topology evidence="1">Multi-pass membrane protein</topology>
    </subcellularLocation>
</comment>
<name>A0ABS9HJM0_9CORY</name>
<reference evidence="15 16" key="1">
    <citation type="submission" date="2022-01" db="EMBL/GenBank/DDBJ databases">
        <title>Identification and Characterization of Corynebacterium sp.</title>
        <authorList>
            <person name="Luo Q."/>
            <person name="Qu P."/>
            <person name="Chen Q."/>
        </authorList>
    </citation>
    <scope>NUCLEOTIDE SEQUENCE [LARGE SCALE GENOMIC DNA]</scope>
    <source>
        <strain evidence="15 16">MC-12</strain>
    </source>
</reference>
<evidence type="ECO:0000256" key="11">
    <source>
        <dbReference type="SAM" id="MobiDB-lite"/>
    </source>
</evidence>
<evidence type="ECO:0000256" key="6">
    <source>
        <dbReference type="ARBA" id="ARBA00022989"/>
    </source>
</evidence>
<evidence type="ECO:0000256" key="7">
    <source>
        <dbReference type="ARBA" id="ARBA00023122"/>
    </source>
</evidence>
<dbReference type="PROSITE" id="PS51371">
    <property type="entry name" value="CBS"/>
    <property type="match status" value="2"/>
</dbReference>
<dbReference type="RefSeq" id="WP_082089778.1">
    <property type="nucleotide sequence ID" value="NZ_JAFFSY010000001.1"/>
</dbReference>
<evidence type="ECO:0000256" key="3">
    <source>
        <dbReference type="ARBA" id="ARBA00022475"/>
    </source>
</evidence>
<dbReference type="InterPro" id="IPR002550">
    <property type="entry name" value="CNNM"/>
</dbReference>
<dbReference type="PROSITE" id="PS51846">
    <property type="entry name" value="CNNM"/>
    <property type="match status" value="1"/>
</dbReference>
<dbReference type="Gene3D" id="3.30.465.10">
    <property type="match status" value="1"/>
</dbReference>
<evidence type="ECO:0000256" key="12">
    <source>
        <dbReference type="SAM" id="Phobius"/>
    </source>
</evidence>
<evidence type="ECO:0000256" key="4">
    <source>
        <dbReference type="ARBA" id="ARBA00022692"/>
    </source>
</evidence>
<evidence type="ECO:0000259" key="14">
    <source>
        <dbReference type="PROSITE" id="PS51846"/>
    </source>
</evidence>
<accession>A0ABS9HJM0</accession>
<evidence type="ECO:0000256" key="1">
    <source>
        <dbReference type="ARBA" id="ARBA00004651"/>
    </source>
</evidence>
<dbReference type="Gene3D" id="3.10.580.10">
    <property type="entry name" value="CBS-domain"/>
    <property type="match status" value="1"/>
</dbReference>
<evidence type="ECO:0000256" key="10">
    <source>
        <dbReference type="PROSITE-ProRule" id="PRU01193"/>
    </source>
</evidence>
<sequence length="458" mass="50282">MNFLTEGLIDCVIVVVLLAIAAIFTAVETALVSISRARVEDMDETRSTRALLAILDNRARFINPLILVRTACEAGASVIITVLAIRLIHEAAVVVAIVLLTVLSYVFLGVVGRTVGRQNPYTVGLRAAFFLRPIVKLFSPLASLLIWLGNVFTPGKKFEQGPFTNEVELREMVDIASERGVVQVEERRMIQAIFDLANTRARQVMVPRTDMLWIESEKSARQATRLCVRSGHSRIPVVGENVDDIEGVVYLKDLVALSYDDPSKNSTPVKEVMRPAEFVPDSLPLDELLGDMQTSHDHIALLVDEFGAIAGLISIEDILEEIVGEISDEYDEDEVAPVEELDDGSFRLVARFSLDELVELYNEKRGIDIEFSEEQLEDVETVAGLLAFELGRVPLPGAQVTTAGLTFRAEGGHDRRGRIRITSVVVSRSATFSEPVNGDDSSNNGIVHSGTGDHKSES</sequence>
<keyword evidence="5" id="KW-0677">Repeat</keyword>
<evidence type="ECO:0000256" key="9">
    <source>
        <dbReference type="PROSITE-ProRule" id="PRU00703"/>
    </source>
</evidence>
<feature type="domain" description="CBS" evidence="13">
    <location>
        <begin position="272"/>
        <end position="329"/>
    </location>
</feature>
<gene>
    <name evidence="15" type="ORF">L3H44_01850</name>
</gene>
<feature type="compositionally biased region" description="Polar residues" evidence="11">
    <location>
        <begin position="432"/>
        <end position="446"/>
    </location>
</feature>
<feature type="region of interest" description="Disordered" evidence="11">
    <location>
        <begin position="432"/>
        <end position="458"/>
    </location>
</feature>
<dbReference type="InterPro" id="IPR036318">
    <property type="entry name" value="FAD-bd_PCMH-like_sf"/>
</dbReference>
<evidence type="ECO:0000256" key="2">
    <source>
        <dbReference type="ARBA" id="ARBA00006337"/>
    </source>
</evidence>
<dbReference type="Pfam" id="PF00571">
    <property type="entry name" value="CBS"/>
    <property type="match status" value="2"/>
</dbReference>
<feature type="transmembrane region" description="Helical" evidence="12">
    <location>
        <begin position="12"/>
        <end position="32"/>
    </location>
</feature>
<evidence type="ECO:0000313" key="16">
    <source>
        <dbReference type="Proteomes" id="UP001200604"/>
    </source>
</evidence>
<comment type="similarity">
    <text evidence="2">Belongs to the UPF0053 family.</text>
</comment>
<comment type="caution">
    <text evidence="15">The sequence shown here is derived from an EMBL/GenBank/DDBJ whole genome shotgun (WGS) entry which is preliminary data.</text>
</comment>
<dbReference type="InterPro" id="IPR000644">
    <property type="entry name" value="CBS_dom"/>
</dbReference>
<evidence type="ECO:0000256" key="8">
    <source>
        <dbReference type="ARBA" id="ARBA00023136"/>
    </source>
</evidence>
<keyword evidence="4 10" id="KW-0812">Transmembrane</keyword>
<dbReference type="PANTHER" id="PTHR22777:SF32">
    <property type="entry name" value="UPF0053 INNER MEMBRANE PROTEIN YFJD"/>
    <property type="match status" value="1"/>
</dbReference>
<dbReference type="Pfam" id="PF03471">
    <property type="entry name" value="CorC_HlyC"/>
    <property type="match status" value="1"/>
</dbReference>
<dbReference type="InterPro" id="IPR005170">
    <property type="entry name" value="Transptr-assoc_dom"/>
</dbReference>
<dbReference type="PANTHER" id="PTHR22777">
    <property type="entry name" value="HEMOLYSIN-RELATED"/>
    <property type="match status" value="1"/>
</dbReference>
<feature type="transmembrane region" description="Helical" evidence="12">
    <location>
        <begin position="123"/>
        <end position="148"/>
    </location>
</feature>
<keyword evidence="7 9" id="KW-0129">CBS domain</keyword>
<keyword evidence="3" id="KW-1003">Cell membrane</keyword>
<dbReference type="SUPFAM" id="SSF54631">
    <property type="entry name" value="CBS-domain pair"/>
    <property type="match status" value="1"/>
</dbReference>
<dbReference type="Proteomes" id="UP001200604">
    <property type="component" value="Unassembled WGS sequence"/>
</dbReference>
<feature type="transmembrane region" description="Helical" evidence="12">
    <location>
        <begin position="91"/>
        <end position="111"/>
    </location>
</feature>
<dbReference type="InterPro" id="IPR016169">
    <property type="entry name" value="FAD-bd_PCMH_sub2"/>
</dbReference>
<keyword evidence="6 10" id="KW-1133">Transmembrane helix</keyword>
<dbReference type="InterPro" id="IPR044751">
    <property type="entry name" value="Ion_transp-like_CBS"/>
</dbReference>
<protein>
    <submittedName>
        <fullName evidence="15">Hemolysin family protein</fullName>
    </submittedName>
</protein>
<dbReference type="Pfam" id="PF01595">
    <property type="entry name" value="CNNM"/>
    <property type="match status" value="1"/>
</dbReference>
<keyword evidence="16" id="KW-1185">Reference proteome</keyword>
<keyword evidence="8 10" id="KW-0472">Membrane</keyword>
<proteinExistence type="inferred from homology"/>
<evidence type="ECO:0000256" key="5">
    <source>
        <dbReference type="ARBA" id="ARBA00022737"/>
    </source>
</evidence>